<gene>
    <name evidence="12" type="ORF">EDD33_0882</name>
</gene>
<dbReference type="RefSeq" id="WP_246003364.1">
    <property type="nucleotide sequence ID" value="NZ_RKHO01000001.1"/>
</dbReference>
<keyword evidence="3" id="KW-1003">Cell membrane</keyword>
<evidence type="ECO:0000256" key="8">
    <source>
        <dbReference type="ARBA" id="ARBA00023136"/>
    </source>
</evidence>
<dbReference type="Proteomes" id="UP000281738">
    <property type="component" value="Unassembled WGS sequence"/>
</dbReference>
<evidence type="ECO:0000256" key="9">
    <source>
        <dbReference type="ARBA" id="ARBA00035611"/>
    </source>
</evidence>
<evidence type="ECO:0000256" key="3">
    <source>
        <dbReference type="ARBA" id="ARBA00022475"/>
    </source>
</evidence>
<feature type="transmembrane region" description="Helical" evidence="11">
    <location>
        <begin position="404"/>
        <end position="422"/>
    </location>
</feature>
<dbReference type="CDD" id="cd06579">
    <property type="entry name" value="TM_PBP1_transp_AraH_like"/>
    <property type="match status" value="1"/>
</dbReference>
<feature type="transmembrane region" description="Helical" evidence="11">
    <location>
        <begin position="81"/>
        <end position="102"/>
    </location>
</feature>
<feature type="transmembrane region" description="Helical" evidence="11">
    <location>
        <begin position="268"/>
        <end position="292"/>
    </location>
</feature>
<feature type="transmembrane region" description="Helical" evidence="11">
    <location>
        <begin position="381"/>
        <end position="398"/>
    </location>
</feature>
<feature type="transmembrane region" description="Helical" evidence="11">
    <location>
        <begin position="132"/>
        <end position="155"/>
    </location>
</feature>
<feature type="transmembrane region" description="Helical" evidence="11">
    <location>
        <begin position="243"/>
        <end position="262"/>
    </location>
</feature>
<sequence length="432" mass="44569">MTTRTDQTTPASGGEPGPSFAAVDFANDKASASLGESFRDYKDRLRGGDMGALPAVLGLVVLFAVFSALRPDSFTSALNIANLFTQASAISVLAMGLIPVLLLGEIDLSAGVTGGMSAGFTAVAIERQDLPWPVAVVIGLAVGALVGLAIGLLVAKLGIPSFVVTLAFFLGLQGVILKLIGLGGSVPVRDEVLRAITIKSMPVVLGWILVVALLALYGGLLFLRQRRLAQKNLQRPPTSLVAVKFGGLVLVIAVVAIILSGNRSRVPTFVIAGIPYAVFLVGALLIFWTFVFSRTGYGRHMYAVGGNTEAARRAGIDVDRLRISAFVICSTMAAVSGIITASYDGKVSPGSGGGNVLLYAVGAAVIGGTSLFGGKGRIRDAVIGGLVIATIDNGLGLLNQAAYINYIITGTVLLLAASVDAISRRRRSATGT</sequence>
<comment type="subcellular location">
    <subcellularLocation>
        <location evidence="1">Cell membrane</location>
        <topology evidence="1">Multi-pass membrane protein</topology>
    </subcellularLocation>
</comment>
<evidence type="ECO:0000256" key="7">
    <source>
        <dbReference type="ARBA" id="ARBA00022989"/>
    </source>
</evidence>
<name>A0A3N2CR78_9ACTN</name>
<evidence type="ECO:0000256" key="5">
    <source>
        <dbReference type="ARBA" id="ARBA00022597"/>
    </source>
</evidence>
<organism evidence="12 13">
    <name type="scientific">Nocardioides aurantiacus</name>
    <dbReference type="NCBI Taxonomy" id="86796"/>
    <lineage>
        <taxon>Bacteria</taxon>
        <taxon>Bacillati</taxon>
        <taxon>Actinomycetota</taxon>
        <taxon>Actinomycetes</taxon>
        <taxon>Propionibacteriales</taxon>
        <taxon>Nocardioidaceae</taxon>
        <taxon>Nocardioides</taxon>
    </lineage>
</organism>
<keyword evidence="4" id="KW-0997">Cell inner membrane</keyword>
<dbReference type="GO" id="GO:0005886">
    <property type="term" value="C:plasma membrane"/>
    <property type="evidence" value="ECO:0007669"/>
    <property type="project" value="UniProtKB-SubCell"/>
</dbReference>
<dbReference type="PANTHER" id="PTHR32196:SF32">
    <property type="entry name" value="XYLOSE TRANSPORT SYSTEM PERMEASE PROTEIN XYLH"/>
    <property type="match status" value="1"/>
</dbReference>
<evidence type="ECO:0000256" key="4">
    <source>
        <dbReference type="ARBA" id="ARBA00022519"/>
    </source>
</evidence>
<feature type="transmembrane region" description="Helical" evidence="11">
    <location>
        <begin position="51"/>
        <end position="69"/>
    </location>
</feature>
<keyword evidence="6 11" id="KW-0812">Transmembrane</keyword>
<evidence type="ECO:0000256" key="2">
    <source>
        <dbReference type="ARBA" id="ARBA00022448"/>
    </source>
</evidence>
<feature type="transmembrane region" description="Helical" evidence="11">
    <location>
        <begin position="204"/>
        <end position="223"/>
    </location>
</feature>
<evidence type="ECO:0000313" key="12">
    <source>
        <dbReference type="EMBL" id="ROR90047.1"/>
    </source>
</evidence>
<keyword evidence="8 11" id="KW-0472">Membrane</keyword>
<keyword evidence="2" id="KW-0813">Transport</keyword>
<evidence type="ECO:0000313" key="13">
    <source>
        <dbReference type="Proteomes" id="UP000281738"/>
    </source>
</evidence>
<accession>A0A3N2CR78</accession>
<proteinExistence type="predicted"/>
<reference evidence="12 13" key="1">
    <citation type="submission" date="2018-11" db="EMBL/GenBank/DDBJ databases">
        <title>Sequencing the genomes of 1000 actinobacteria strains.</title>
        <authorList>
            <person name="Klenk H.-P."/>
        </authorList>
    </citation>
    <scope>NUCLEOTIDE SEQUENCE [LARGE SCALE GENOMIC DNA]</scope>
    <source>
        <strain evidence="12 13">DSM 12652</strain>
    </source>
</reference>
<evidence type="ECO:0000256" key="10">
    <source>
        <dbReference type="ARBA" id="ARBA00035686"/>
    </source>
</evidence>
<dbReference type="InterPro" id="IPR001851">
    <property type="entry name" value="ABC_transp_permease"/>
</dbReference>
<keyword evidence="7 11" id="KW-1133">Transmembrane helix</keyword>
<dbReference type="GO" id="GO:0022857">
    <property type="term" value="F:transmembrane transporter activity"/>
    <property type="evidence" value="ECO:0007669"/>
    <property type="project" value="InterPro"/>
</dbReference>
<dbReference type="EMBL" id="RKHO01000001">
    <property type="protein sequence ID" value="ROR90047.1"/>
    <property type="molecule type" value="Genomic_DNA"/>
</dbReference>
<evidence type="ECO:0000256" key="11">
    <source>
        <dbReference type="SAM" id="Phobius"/>
    </source>
</evidence>
<keyword evidence="5" id="KW-0762">Sugar transport</keyword>
<dbReference type="PANTHER" id="PTHR32196">
    <property type="entry name" value="ABC TRANSPORTER PERMEASE PROTEIN YPHD-RELATED-RELATED"/>
    <property type="match status" value="1"/>
</dbReference>
<feature type="transmembrane region" description="Helical" evidence="11">
    <location>
        <begin position="162"/>
        <end position="184"/>
    </location>
</feature>
<protein>
    <recommendedName>
        <fullName evidence="10">Xylose transport system permease protein XylH</fullName>
    </recommendedName>
</protein>
<feature type="transmembrane region" description="Helical" evidence="11">
    <location>
        <begin position="355"/>
        <end position="374"/>
    </location>
</feature>
<feature type="transmembrane region" description="Helical" evidence="11">
    <location>
        <begin position="321"/>
        <end position="343"/>
    </location>
</feature>
<evidence type="ECO:0000256" key="1">
    <source>
        <dbReference type="ARBA" id="ARBA00004651"/>
    </source>
</evidence>
<comment type="caution">
    <text evidence="12">The sequence shown here is derived from an EMBL/GenBank/DDBJ whole genome shotgun (WGS) entry which is preliminary data.</text>
</comment>
<keyword evidence="13" id="KW-1185">Reference proteome</keyword>
<dbReference type="AlphaFoldDB" id="A0A3N2CR78"/>
<comment type="function">
    <text evidence="9">Part of the binding-protein-dependent transport system for D-xylose. Probably responsible for the translocation of the substrate across the membrane.</text>
</comment>
<dbReference type="Pfam" id="PF02653">
    <property type="entry name" value="BPD_transp_2"/>
    <property type="match status" value="1"/>
</dbReference>
<evidence type="ECO:0000256" key="6">
    <source>
        <dbReference type="ARBA" id="ARBA00022692"/>
    </source>
</evidence>